<evidence type="ECO:0000256" key="7">
    <source>
        <dbReference type="ARBA" id="ARBA00023157"/>
    </source>
</evidence>
<evidence type="ECO:0000256" key="11">
    <source>
        <dbReference type="ARBA" id="ARBA00041373"/>
    </source>
</evidence>
<dbReference type="PANTHER" id="PTHR42801:SF22">
    <property type="entry name" value="PEROXIREDOXIN SLL0755-RELATED"/>
    <property type="match status" value="1"/>
</dbReference>
<feature type="domain" description="Thioredoxin" evidence="14">
    <location>
        <begin position="5"/>
        <end position="160"/>
    </location>
</feature>
<proteinExistence type="inferred from homology"/>
<dbReference type="CDD" id="cd03017">
    <property type="entry name" value="PRX_BCP"/>
    <property type="match status" value="1"/>
</dbReference>
<dbReference type="EMBL" id="JABXJJ020000066">
    <property type="protein sequence ID" value="MDI5974261.1"/>
    <property type="molecule type" value="Genomic_DNA"/>
</dbReference>
<evidence type="ECO:0000256" key="12">
    <source>
        <dbReference type="ARBA" id="ARBA00049091"/>
    </source>
</evidence>
<keyword evidence="4 16" id="KW-0575">Peroxidase</keyword>
<feature type="active site" description="Cysteine sulfenic acid (-SOH) intermediate; for peroxidase activity" evidence="13">
    <location>
        <position position="54"/>
    </location>
</feature>
<dbReference type="Proteomes" id="UP001156398">
    <property type="component" value="Unassembled WGS sequence"/>
</dbReference>
<keyword evidence="7" id="KW-1015">Disulfide bond</keyword>
<evidence type="ECO:0000313" key="15">
    <source>
        <dbReference type="EMBL" id="MDI5967106.1"/>
    </source>
</evidence>
<organism evidence="16">
    <name type="scientific">Streptantibioticus silvisoli</name>
    <dbReference type="NCBI Taxonomy" id="2705255"/>
    <lineage>
        <taxon>Bacteria</taxon>
        <taxon>Bacillati</taxon>
        <taxon>Actinomycetota</taxon>
        <taxon>Actinomycetes</taxon>
        <taxon>Kitasatosporales</taxon>
        <taxon>Streptomycetaceae</taxon>
        <taxon>Streptantibioticus</taxon>
    </lineage>
</organism>
<evidence type="ECO:0000256" key="4">
    <source>
        <dbReference type="ARBA" id="ARBA00022559"/>
    </source>
</evidence>
<dbReference type="PIRSF" id="PIRSF000239">
    <property type="entry name" value="AHPC"/>
    <property type="match status" value="1"/>
</dbReference>
<gene>
    <name evidence="15" type="ORF">POF43_031010</name>
    <name evidence="16" type="ORF">POF50_033795</name>
</gene>
<protein>
    <recommendedName>
        <fullName evidence="3">thioredoxin-dependent peroxiredoxin</fullName>
        <ecNumber evidence="3">1.11.1.24</ecNumber>
    </recommendedName>
    <alternativeName>
        <fullName evidence="11">Bacterioferritin comigratory protein</fullName>
    </alternativeName>
    <alternativeName>
        <fullName evidence="9">Thioredoxin peroxidase</fullName>
    </alternativeName>
</protein>
<evidence type="ECO:0000256" key="6">
    <source>
        <dbReference type="ARBA" id="ARBA00023002"/>
    </source>
</evidence>
<keyword evidence="6 16" id="KW-0560">Oxidoreductase</keyword>
<keyword evidence="17" id="KW-1185">Reference proteome</keyword>
<dbReference type="InterPro" id="IPR024706">
    <property type="entry name" value="Peroxiredoxin_AhpC-typ"/>
</dbReference>
<dbReference type="GO" id="GO:0045454">
    <property type="term" value="P:cell redox homeostasis"/>
    <property type="evidence" value="ECO:0007669"/>
    <property type="project" value="TreeGrafter"/>
</dbReference>
<dbReference type="AlphaFoldDB" id="A0AA90K206"/>
<dbReference type="RefSeq" id="WP_271315437.1">
    <property type="nucleotide sequence ID" value="NZ_JAAGKO020000072.1"/>
</dbReference>
<evidence type="ECO:0000313" key="17">
    <source>
        <dbReference type="Proteomes" id="UP001156398"/>
    </source>
</evidence>
<evidence type="ECO:0000256" key="8">
    <source>
        <dbReference type="ARBA" id="ARBA00023284"/>
    </source>
</evidence>
<dbReference type="InterPro" id="IPR000866">
    <property type="entry name" value="AhpC/TSA"/>
</dbReference>
<comment type="function">
    <text evidence="1">Thiol-specific peroxidase that catalyzes the reduction of hydrogen peroxide and organic hydroperoxides to water and alcohols, respectively. Plays a role in cell protection against oxidative stress by detoxifying peroxides and as sensor of hydrogen peroxide-mediated signaling events.</text>
</comment>
<dbReference type="InterPro" id="IPR050924">
    <property type="entry name" value="Peroxiredoxin_BCP/PrxQ"/>
</dbReference>
<dbReference type="SUPFAM" id="SSF52833">
    <property type="entry name" value="Thioredoxin-like"/>
    <property type="match status" value="1"/>
</dbReference>
<evidence type="ECO:0000313" key="16">
    <source>
        <dbReference type="EMBL" id="MDI5974261.1"/>
    </source>
</evidence>
<evidence type="ECO:0000256" key="2">
    <source>
        <dbReference type="ARBA" id="ARBA00011245"/>
    </source>
</evidence>
<evidence type="ECO:0000256" key="1">
    <source>
        <dbReference type="ARBA" id="ARBA00003330"/>
    </source>
</evidence>
<dbReference type="Gene3D" id="3.40.30.10">
    <property type="entry name" value="Glutaredoxin"/>
    <property type="match status" value="1"/>
</dbReference>
<keyword evidence="5" id="KW-0049">Antioxidant</keyword>
<dbReference type="PROSITE" id="PS51352">
    <property type="entry name" value="THIOREDOXIN_2"/>
    <property type="match status" value="1"/>
</dbReference>
<keyword evidence="8" id="KW-0676">Redox-active center</keyword>
<evidence type="ECO:0000256" key="10">
    <source>
        <dbReference type="ARBA" id="ARBA00038489"/>
    </source>
</evidence>
<comment type="similarity">
    <text evidence="10">Belongs to the peroxiredoxin family. BCP/PrxQ subfamily.</text>
</comment>
<comment type="caution">
    <text evidence="16">The sequence shown here is derived from an EMBL/GenBank/DDBJ whole genome shotgun (WGS) entry which is preliminary data.</text>
</comment>
<evidence type="ECO:0000259" key="14">
    <source>
        <dbReference type="PROSITE" id="PS51352"/>
    </source>
</evidence>
<name>A0AA90K206_9ACTN</name>
<dbReference type="GO" id="GO:0005737">
    <property type="term" value="C:cytoplasm"/>
    <property type="evidence" value="ECO:0007669"/>
    <property type="project" value="TreeGrafter"/>
</dbReference>
<dbReference type="InterPro" id="IPR036249">
    <property type="entry name" value="Thioredoxin-like_sf"/>
</dbReference>
<comment type="subunit">
    <text evidence="2">Monomer.</text>
</comment>
<evidence type="ECO:0000256" key="5">
    <source>
        <dbReference type="ARBA" id="ARBA00022862"/>
    </source>
</evidence>
<dbReference type="EC" id="1.11.1.24" evidence="3"/>
<evidence type="ECO:0000256" key="9">
    <source>
        <dbReference type="ARBA" id="ARBA00032824"/>
    </source>
</evidence>
<sequence>MAGTPEIGDKVADFALPGGVADGEGFSRREYRLSQAAGHPVVLAFYPGDDTSVCTKQMCSYSTGLERFAGLDAEVWGISPQDVDSHESFARKYDLRMPLLADTGREVARAFGIAVPGLGLRRAVFLVGPDGVLRWKHVALLGATFQSVDTLTQQLSALSAG</sequence>
<dbReference type="PANTHER" id="PTHR42801">
    <property type="entry name" value="THIOREDOXIN-DEPENDENT PEROXIDE REDUCTASE"/>
    <property type="match status" value="1"/>
</dbReference>
<reference evidence="16 17" key="1">
    <citation type="submission" date="2023-05" db="EMBL/GenBank/DDBJ databases">
        <title>Streptantibioticus silvisoli sp. nov., acidotolerant actinomycetes 1 from pine litter.</title>
        <authorList>
            <person name="Swiecimska M."/>
            <person name="Golinska P."/>
            <person name="Sangal V."/>
            <person name="Wachnowicz B."/>
            <person name="Goodfellow M."/>
        </authorList>
    </citation>
    <scope>NUCLEOTIDE SEQUENCE</scope>
    <source>
        <strain evidence="16">SL13</strain>
        <strain evidence="15 17">SL54</strain>
    </source>
</reference>
<dbReference type="GO" id="GO:0008379">
    <property type="term" value="F:thioredoxin peroxidase activity"/>
    <property type="evidence" value="ECO:0007669"/>
    <property type="project" value="TreeGrafter"/>
</dbReference>
<comment type="catalytic activity">
    <reaction evidence="12">
        <text>a hydroperoxide + [thioredoxin]-dithiol = an alcohol + [thioredoxin]-disulfide + H2O</text>
        <dbReference type="Rhea" id="RHEA:62620"/>
        <dbReference type="Rhea" id="RHEA-COMP:10698"/>
        <dbReference type="Rhea" id="RHEA-COMP:10700"/>
        <dbReference type="ChEBI" id="CHEBI:15377"/>
        <dbReference type="ChEBI" id="CHEBI:29950"/>
        <dbReference type="ChEBI" id="CHEBI:30879"/>
        <dbReference type="ChEBI" id="CHEBI:35924"/>
        <dbReference type="ChEBI" id="CHEBI:50058"/>
        <dbReference type="EC" id="1.11.1.24"/>
    </reaction>
</comment>
<dbReference type="GO" id="GO:0034599">
    <property type="term" value="P:cellular response to oxidative stress"/>
    <property type="evidence" value="ECO:0007669"/>
    <property type="project" value="TreeGrafter"/>
</dbReference>
<dbReference type="InterPro" id="IPR013766">
    <property type="entry name" value="Thioredoxin_domain"/>
</dbReference>
<evidence type="ECO:0000256" key="13">
    <source>
        <dbReference type="PIRSR" id="PIRSR000239-1"/>
    </source>
</evidence>
<accession>A0AA90K206</accession>
<dbReference type="Pfam" id="PF00578">
    <property type="entry name" value="AhpC-TSA"/>
    <property type="match status" value="1"/>
</dbReference>
<dbReference type="EMBL" id="JAAGKO020000072">
    <property type="protein sequence ID" value="MDI5967106.1"/>
    <property type="molecule type" value="Genomic_DNA"/>
</dbReference>
<evidence type="ECO:0000256" key="3">
    <source>
        <dbReference type="ARBA" id="ARBA00013017"/>
    </source>
</evidence>